<feature type="region of interest" description="Disordered" evidence="1">
    <location>
        <begin position="62"/>
        <end position="84"/>
    </location>
</feature>
<evidence type="ECO:0000313" key="3">
    <source>
        <dbReference type="Proteomes" id="UP000193317"/>
    </source>
</evidence>
<gene>
    <name evidence="2" type="ORF">AWC27_28495</name>
</gene>
<dbReference type="AlphaFoldDB" id="A0A1X2EHW0"/>
<organism evidence="2 3">
    <name type="scientific">Mycobacterium szulgai</name>
    <dbReference type="NCBI Taxonomy" id="1787"/>
    <lineage>
        <taxon>Bacteria</taxon>
        <taxon>Bacillati</taxon>
        <taxon>Actinomycetota</taxon>
        <taxon>Actinomycetes</taxon>
        <taxon>Mycobacteriales</taxon>
        <taxon>Mycobacteriaceae</taxon>
        <taxon>Mycobacterium</taxon>
    </lineage>
</organism>
<proteinExistence type="predicted"/>
<dbReference type="EMBL" id="LQPW01000086">
    <property type="protein sequence ID" value="ORX02702.1"/>
    <property type="molecule type" value="Genomic_DNA"/>
</dbReference>
<evidence type="ECO:0000313" key="2">
    <source>
        <dbReference type="EMBL" id="ORX02702.1"/>
    </source>
</evidence>
<dbReference type="Proteomes" id="UP000193317">
    <property type="component" value="Unassembled WGS sequence"/>
</dbReference>
<dbReference type="OrthoDB" id="4706921at2"/>
<evidence type="ECO:0000256" key="1">
    <source>
        <dbReference type="SAM" id="MobiDB-lite"/>
    </source>
</evidence>
<protein>
    <submittedName>
        <fullName evidence="2">Uncharacterized protein</fullName>
    </submittedName>
</protein>
<comment type="caution">
    <text evidence="2">The sequence shown here is derived from an EMBL/GenBank/DDBJ whole genome shotgun (WGS) entry which is preliminary data.</text>
</comment>
<name>A0A1X2EHW0_MYCSZ</name>
<reference evidence="2 3" key="1">
    <citation type="submission" date="2016-01" db="EMBL/GenBank/DDBJ databases">
        <title>The new phylogeny of the genus Mycobacterium.</title>
        <authorList>
            <person name="Tarcisio F."/>
            <person name="Conor M."/>
            <person name="Antonella G."/>
            <person name="Elisabetta G."/>
            <person name="Giulia F.S."/>
            <person name="Sara T."/>
            <person name="Anna F."/>
            <person name="Clotilde B."/>
            <person name="Roberto B."/>
            <person name="Veronica D.S."/>
            <person name="Fabio R."/>
            <person name="Monica P."/>
            <person name="Olivier J."/>
            <person name="Enrico T."/>
            <person name="Nicola S."/>
        </authorList>
    </citation>
    <scope>NUCLEOTIDE SEQUENCE [LARGE SCALE GENOMIC DNA]</scope>
    <source>
        <strain evidence="2 3">DSM 44166</strain>
    </source>
</reference>
<dbReference type="RefSeq" id="WP_085670994.1">
    <property type="nucleotide sequence ID" value="NZ_JACKRU010000473.1"/>
</dbReference>
<accession>A0A1X2EHW0</accession>
<keyword evidence="3" id="KW-1185">Reference proteome</keyword>
<sequence length="84" mass="8828">MAIAHSARESFGRVELFALAAAIGVSIWCMAKPLGAPKMEIGEPGEIPFIKRGNEFRVEPDASVGARGQAEGSAGGIRLFGSQR</sequence>